<sequence>MATRRSSAKRQRTDEGDDKKEKLPYFPSAADFLRNESGYEYLTYADLAPDLKTSYVGVFPEPPSAPRPPKQTWPQLPPNKPVTDPNDLPLDKGWSILEKDIDNNDIDAQISRCKERIKENYMPQLFEIRLKGLQETQKQREAMATRNGFKGGDWSILQRVNELRKIEEELEKEDKHDQLQNVQVLLQAYRGGALQWHPGLVTYWHKGTQLCNPRPFYWKEFEVLNAHCGGPGPAPLLASMTLDARHANMLRTYDVAVRIPRTNFYAEFEFVYDTGASNAIMYQADIDMLERASGTTAACMGLQNCSGVGGAVTRGIPNVELEFTLLNSSKQRMTKWQKVKVAVLPGYYTWDNERLDGPWLSFLLYMATAPRHRDLLYVATTKSDLMQKLPAQASLNPVVQPPYAVVPQANPQRPLGPPPRGSGGAVPLPAVETNMPPPVQGVQ</sequence>
<comment type="caution">
    <text evidence="3">The sequence shown here is derived from an EMBL/GenBank/DDBJ whole genome shotgun (WGS) entry which is preliminary data.</text>
</comment>
<feature type="domain" description="Peptidase A2" evidence="2">
    <location>
        <begin position="268"/>
        <end position="312"/>
    </location>
</feature>
<dbReference type="RefSeq" id="XP_022492915.1">
    <property type="nucleotide sequence ID" value="XM_022627174.1"/>
</dbReference>
<feature type="compositionally biased region" description="Pro residues" evidence="1">
    <location>
        <begin position="60"/>
        <end position="80"/>
    </location>
</feature>
<evidence type="ECO:0000256" key="1">
    <source>
        <dbReference type="SAM" id="MobiDB-lite"/>
    </source>
</evidence>
<evidence type="ECO:0000259" key="2">
    <source>
        <dbReference type="PROSITE" id="PS50175"/>
    </source>
</evidence>
<organism evidence="3 4">
    <name type="scientific">Penicillium arizonense</name>
    <dbReference type="NCBI Taxonomy" id="1835702"/>
    <lineage>
        <taxon>Eukaryota</taxon>
        <taxon>Fungi</taxon>
        <taxon>Dikarya</taxon>
        <taxon>Ascomycota</taxon>
        <taxon>Pezizomycotina</taxon>
        <taxon>Eurotiomycetes</taxon>
        <taxon>Eurotiomycetidae</taxon>
        <taxon>Eurotiales</taxon>
        <taxon>Aspergillaceae</taxon>
        <taxon>Penicillium</taxon>
    </lineage>
</organism>
<protein>
    <recommendedName>
        <fullName evidence="2">Peptidase A2 domain-containing protein</fullName>
    </recommendedName>
</protein>
<feature type="compositionally biased region" description="Basic residues" evidence="1">
    <location>
        <begin position="1"/>
        <end position="10"/>
    </location>
</feature>
<gene>
    <name evidence="3" type="ORF">PENARI_c002G00520</name>
</gene>
<dbReference type="GeneID" id="34571908"/>
<dbReference type="STRING" id="1835702.A0A1F5LX21"/>
<proteinExistence type="predicted"/>
<dbReference type="AlphaFoldDB" id="A0A1F5LX21"/>
<evidence type="ECO:0000313" key="4">
    <source>
        <dbReference type="Proteomes" id="UP000177622"/>
    </source>
</evidence>
<feature type="compositionally biased region" description="Basic and acidic residues" evidence="1">
    <location>
        <begin position="11"/>
        <end position="23"/>
    </location>
</feature>
<feature type="region of interest" description="Disordered" evidence="1">
    <location>
        <begin position="59"/>
        <end position="88"/>
    </location>
</feature>
<dbReference type="EMBL" id="LXJU01000002">
    <property type="protein sequence ID" value="OGE57491.1"/>
    <property type="molecule type" value="Genomic_DNA"/>
</dbReference>
<dbReference type="GO" id="GO:0004190">
    <property type="term" value="F:aspartic-type endopeptidase activity"/>
    <property type="evidence" value="ECO:0007669"/>
    <property type="project" value="InterPro"/>
</dbReference>
<dbReference type="InterPro" id="IPR001995">
    <property type="entry name" value="Peptidase_A2_cat"/>
</dbReference>
<dbReference type="PROSITE" id="PS50175">
    <property type="entry name" value="ASP_PROT_RETROV"/>
    <property type="match status" value="1"/>
</dbReference>
<feature type="region of interest" description="Disordered" evidence="1">
    <location>
        <begin position="1"/>
        <end position="23"/>
    </location>
</feature>
<accession>A0A1F5LX21</accession>
<dbReference type="Proteomes" id="UP000177622">
    <property type="component" value="Unassembled WGS sequence"/>
</dbReference>
<feature type="region of interest" description="Disordered" evidence="1">
    <location>
        <begin position="406"/>
        <end position="443"/>
    </location>
</feature>
<name>A0A1F5LX21_PENAI</name>
<dbReference type="OrthoDB" id="4336174at2759"/>
<dbReference type="GO" id="GO:0006508">
    <property type="term" value="P:proteolysis"/>
    <property type="evidence" value="ECO:0007669"/>
    <property type="project" value="InterPro"/>
</dbReference>
<evidence type="ECO:0000313" key="3">
    <source>
        <dbReference type="EMBL" id="OGE57491.1"/>
    </source>
</evidence>
<keyword evidence="4" id="KW-1185">Reference proteome</keyword>
<reference evidence="3 4" key="1">
    <citation type="journal article" date="2016" name="Sci. Rep.">
        <title>Penicillium arizonense, a new, genome sequenced fungal species, reveals a high chemical diversity in secreted metabolites.</title>
        <authorList>
            <person name="Grijseels S."/>
            <person name="Nielsen J.C."/>
            <person name="Randelovic M."/>
            <person name="Nielsen J."/>
            <person name="Nielsen K.F."/>
            <person name="Workman M."/>
            <person name="Frisvad J.C."/>
        </authorList>
    </citation>
    <scope>NUCLEOTIDE SEQUENCE [LARGE SCALE GENOMIC DNA]</scope>
    <source>
        <strain evidence="3 4">CBS 141311</strain>
    </source>
</reference>